<evidence type="ECO:0000256" key="6">
    <source>
        <dbReference type="ARBA" id="ARBA00022771"/>
    </source>
</evidence>
<reference evidence="15" key="2">
    <citation type="submission" date="2000-03" db="EMBL/GenBank/DDBJ databases">
        <authorList>
            <person name="EU Arabidopsis sequencing project"/>
        </authorList>
    </citation>
    <scope>NUCLEOTIDE SEQUENCE</scope>
</reference>
<dbReference type="MEROPS" id="C19.972"/>
<accession>O49634</accession>
<evidence type="ECO:0000256" key="4">
    <source>
        <dbReference type="ARBA" id="ARBA00022723"/>
    </source>
</evidence>
<dbReference type="EMBL" id="AL161557">
    <property type="protein sequence ID" value="CAB79184.1"/>
    <property type="molecule type" value="Genomic_DNA"/>
</dbReference>
<feature type="transmembrane region" description="Helical" evidence="12">
    <location>
        <begin position="180"/>
        <end position="201"/>
    </location>
</feature>
<evidence type="ECO:0000256" key="7">
    <source>
        <dbReference type="ARBA" id="ARBA00022833"/>
    </source>
</evidence>
<keyword evidence="5" id="KW-0747">Spliceosome</keyword>
<feature type="compositionally biased region" description="Basic and acidic residues" evidence="11">
    <location>
        <begin position="436"/>
        <end position="459"/>
    </location>
</feature>
<dbReference type="EMBL" id="AL021712">
    <property type="protein sequence ID" value="CAA16779.1"/>
    <property type="molecule type" value="Genomic_DNA"/>
</dbReference>
<comment type="subcellular location">
    <subcellularLocation>
        <location evidence="1">Nucleus</location>
    </subcellularLocation>
</comment>
<dbReference type="InterPro" id="IPR001394">
    <property type="entry name" value="Peptidase_C19_UCH"/>
</dbReference>
<protein>
    <submittedName>
        <fullName evidence="15">Uncharacterized protein AT4g22290</fullName>
    </submittedName>
</protein>
<keyword evidence="6 10" id="KW-0863">Zinc-finger</keyword>
<dbReference type="GO" id="GO:0016579">
    <property type="term" value="P:protein deubiquitination"/>
    <property type="evidence" value="ECO:0007669"/>
    <property type="project" value="InterPro"/>
</dbReference>
<dbReference type="PANTHER" id="PTHR33709">
    <property type="entry name" value="OSJNBA0035M09.9 PROTEIN"/>
    <property type="match status" value="1"/>
</dbReference>
<evidence type="ECO:0000259" key="14">
    <source>
        <dbReference type="PROSITE" id="PS50271"/>
    </source>
</evidence>
<keyword evidence="12" id="KW-0812">Transmembrane</keyword>
<dbReference type="PIR" id="T04910">
    <property type="entry name" value="T04910"/>
</dbReference>
<dbReference type="InterPro" id="IPR013083">
    <property type="entry name" value="Znf_RING/FYVE/PHD"/>
</dbReference>
<feature type="compositionally biased region" description="Acidic residues" evidence="11">
    <location>
        <begin position="478"/>
        <end position="487"/>
    </location>
</feature>
<dbReference type="GO" id="GO:0005681">
    <property type="term" value="C:spliceosomal complex"/>
    <property type="evidence" value="ECO:0007669"/>
    <property type="project" value="UniProtKB-KW"/>
</dbReference>
<evidence type="ECO:0000259" key="13">
    <source>
        <dbReference type="PROSITE" id="PS50235"/>
    </source>
</evidence>
<feature type="region of interest" description="Disordered" evidence="11">
    <location>
        <begin position="1"/>
        <end position="31"/>
    </location>
</feature>
<dbReference type="ExpressionAtlas" id="O49634">
    <property type="expression patterns" value="baseline and differential"/>
</dbReference>
<dbReference type="AlphaFoldDB" id="O49634"/>
<keyword evidence="9" id="KW-0539">Nucleus</keyword>
<proteinExistence type="inferred from homology"/>
<dbReference type="InterPro" id="IPR040339">
    <property type="entry name" value="At1g16860-like"/>
</dbReference>
<dbReference type="GO" id="GO:0000245">
    <property type="term" value="P:spliceosomal complex assembly"/>
    <property type="evidence" value="ECO:0007669"/>
    <property type="project" value="InterPro"/>
</dbReference>
<evidence type="ECO:0000256" key="5">
    <source>
        <dbReference type="ARBA" id="ARBA00022728"/>
    </source>
</evidence>
<reference key="1">
    <citation type="journal article" date="1999" name="Nature">
        <title>Sequence and analysis of chromosome 4 of the plant Arabidopsis thaliana.</title>
        <authorList>
            <consortium name="EU"/>
            <consortium name="CSHL and WU Arabidopsis Sequencing Project"/>
            <person name="Mayer K."/>
            <person name="Schuller C."/>
            <person name="Wambutt R."/>
            <person name="Murphy G."/>
            <person name="Volckaert G."/>
            <person name="Pohl T."/>
            <person name="Dusterhoft A."/>
            <person name="Stiekema W."/>
            <person name="Entian K.D."/>
            <person name="Terryn N."/>
            <person name="Harris B."/>
            <person name="Ansorge W."/>
            <person name="Brandt P."/>
            <person name="Grivell L."/>
            <person name="Rieger M."/>
            <person name="Weichselgartner M."/>
            <person name="de Simone V."/>
            <person name="Obermaier B."/>
            <person name="Mache R."/>
            <person name="Muller M."/>
            <person name="Kreis M."/>
            <person name="Delseny M."/>
            <person name="Puigdomenech P."/>
            <person name="Watson M."/>
            <person name="Schmidtheini T."/>
            <person name="Reichert B."/>
            <person name="Portatelle D."/>
            <person name="Perez-Alonso M."/>
            <person name="Boutry M."/>
            <person name="Bancroft I."/>
            <person name="Vos P."/>
            <person name="Hoheisel J."/>
            <person name="Zimmermann W."/>
            <person name="Wedler H."/>
            <person name="Ridley P."/>
            <person name="Langham S.A."/>
            <person name="McCullagh B."/>
            <person name="Bilham L."/>
            <person name="Robben J."/>
            <person name="Van der Schueren J."/>
            <person name="Grymonprez B."/>
            <person name="Chuang Y.J."/>
            <person name="Vandenbussche F."/>
            <person name="Braeken M."/>
            <person name="Weltjens I."/>
            <person name="Voet M."/>
            <person name="Bastiaens I."/>
            <person name="Aert R."/>
            <person name="Defoor E."/>
            <person name="Weitzenegger T."/>
            <person name="Bothe G."/>
            <person name="Ramsperger U."/>
            <person name="Hilbert H."/>
            <person name="Braun M."/>
            <person name="Holzer E."/>
            <person name="Brandt A."/>
            <person name="Peters S."/>
            <person name="van Staveren M."/>
            <person name="Dirske W."/>
            <person name="Mooijman P."/>
            <person name="Klein Lankhorst R."/>
            <person name="Rose M."/>
            <person name="Hauf J."/>
            <person name="Kotter P."/>
            <person name="Berneiser S."/>
            <person name="Hempel S."/>
            <person name="Feldpausch M."/>
            <person name="Lamberth S."/>
            <person name="Van den Daele H."/>
            <person name="De Keyser A."/>
            <person name="Buysshaert C."/>
            <person name="Gielen J."/>
            <person name="Villarroel R."/>
            <person name="De Clercq R."/>
            <person name="Van Montagu M."/>
            <person name="Rogers J."/>
            <person name="Cronin A."/>
            <person name="Quail M."/>
            <person name="Bray-Allen S."/>
            <person name="Clark L."/>
            <person name="Doggett J."/>
            <person name="Hall S."/>
            <person name="Kay M."/>
            <person name="Lennard N."/>
            <person name="McLay K."/>
            <person name="Mayes R."/>
            <person name="Pettett A."/>
            <person name="Rajandream M.A."/>
            <person name="Lyne M."/>
            <person name="Benes V."/>
            <person name="Rechmann S."/>
            <person name="Borkova D."/>
            <person name="Blocker H."/>
            <person name="Scharfe M."/>
            <person name="Grimm M."/>
            <person name="Lohnert T.H."/>
            <person name="Dose S."/>
            <person name="de Haan M."/>
            <person name="Maarse A."/>
            <person name="Schafer M."/>
            <person name="Muller-Auer S."/>
            <person name="Gabel C."/>
            <person name="Fuchs M."/>
            <person name="Fartmann B."/>
            <person name="Granderath K."/>
            <person name="Dauner D."/>
            <person name="Herzl A."/>
            <person name="Neumann S."/>
            <person name="Argiriou A."/>
            <person name="Vitale D."/>
            <person name="Liguori R."/>
            <person name="Piravandi E."/>
            <person name="Massenet O."/>
            <person name="Quigley F."/>
            <person name="Clabauld G."/>
            <person name="Mundlein A."/>
            <person name="Felber R."/>
            <person name="Schnabl S."/>
            <person name="Hiller R."/>
            <person name="Schmidt W."/>
            <person name="Lecharny A."/>
            <person name="Aubourg S."/>
            <person name="Chefdor F."/>
            <person name="Cooke R."/>
            <person name="Berger C."/>
            <person name="Montfort A."/>
            <person name="Casacuberta E."/>
            <person name="Gibbons T."/>
            <person name="Weber N."/>
            <person name="Vandenbol M."/>
            <person name="Bargues M."/>
            <person name="Terol J."/>
            <person name="Torres A."/>
            <person name="Perez-Perez A."/>
            <person name="Purnelle B."/>
            <person name="Bent E."/>
            <person name="Johnson S."/>
            <person name="Tacon D."/>
            <person name="Jesse T."/>
            <person name="Heijnen L."/>
            <person name="Schwarz S."/>
            <person name="Scholler P."/>
            <person name="Heber S."/>
            <person name="Francs P."/>
            <person name="Bielke C."/>
            <person name="Frishman D."/>
            <person name="Haase D."/>
            <person name="Lemcke K."/>
            <person name="Mewes H.W."/>
            <person name="Stocker S."/>
            <person name="Zaccaria P."/>
            <person name="Bevan M."/>
            <person name="Wilson R.K."/>
            <person name="de la Bastide M."/>
            <person name="Habermann K."/>
            <person name="Parnell L."/>
            <person name="Dedhia N."/>
            <person name="Gnoj L."/>
            <person name="Schutz K."/>
            <person name="Huang E."/>
            <person name="Spiegel L."/>
            <person name="Sehkon M."/>
            <person name="Murray J."/>
            <person name="Sheet P."/>
            <person name="Cordes M."/>
            <person name="Abu-Threideh J."/>
            <person name="Stoneking T."/>
            <person name="Kalicki J."/>
            <person name="Graves T."/>
            <person name="Harmon G."/>
            <person name="Edwards J."/>
            <person name="Latreille P."/>
            <person name="Courtney L."/>
            <person name="Cloud J."/>
            <person name="Abbott A."/>
            <person name="Scott K."/>
            <person name="Johnson D."/>
            <person name="Minx P."/>
            <person name="Bentley D."/>
            <person name="Fulton B."/>
            <person name="Miller N."/>
            <person name="Greco T."/>
            <person name="Kemp K."/>
            <person name="Kramer J."/>
            <person name="Fulton L."/>
            <person name="Mardis E."/>
            <person name="Dante M."/>
            <person name="Pepin K."/>
            <person name="Hillier L."/>
            <person name="Nelson J."/>
            <person name="Spieth J."/>
            <person name="Ryan E."/>
            <person name="Andrews S."/>
            <person name="Geisel C."/>
            <person name="Layman D."/>
            <person name="Du H."/>
            <person name="Ali J."/>
            <person name="Berghoff A."/>
            <person name="Jones K."/>
            <person name="Drone K."/>
            <person name="Cotton M."/>
            <person name="Joshu C."/>
            <person name="Antonoiu B."/>
            <person name="Zidanic M."/>
            <person name="Strong C."/>
            <person name="Sun H."/>
            <person name="Lamar B."/>
            <person name="Yordan C."/>
            <person name="Ma P."/>
            <person name="Zhong J."/>
            <person name="Preston R."/>
            <person name="Vil D."/>
            <person name="Shekher M."/>
            <person name="Matero A."/>
            <person name="Shah R."/>
            <person name="Swaby I.K."/>
            <person name="O'Shaughnessy A."/>
            <person name="Rodriguez M."/>
            <person name="Hoffmann J."/>
            <person name="Till S."/>
            <person name="Granat S."/>
            <person name="Shohdy N."/>
            <person name="Hasegawa A."/>
            <person name="Hameed A."/>
            <person name="Lodhi M."/>
            <person name="Johnson A."/>
            <person name="Chen E."/>
            <person name="Marra M."/>
            <person name="Martienssen R."/>
            <person name="McCombie W.R."/>
        </authorList>
    </citation>
    <scope>NUCLEOTIDE SEQUENCE [LARGE SCALE GENOMIC DNA]</scope>
    <source>
        <strain>cv. Columbia</strain>
    </source>
</reference>
<keyword evidence="12" id="KW-1133">Transmembrane helix</keyword>
<evidence type="ECO:0000256" key="9">
    <source>
        <dbReference type="ARBA" id="ARBA00023242"/>
    </source>
</evidence>
<feature type="domain" description="UBP-type" evidence="14">
    <location>
        <begin position="540"/>
        <end position="637"/>
    </location>
</feature>
<evidence type="ECO:0000256" key="10">
    <source>
        <dbReference type="PROSITE-ProRule" id="PRU00502"/>
    </source>
</evidence>
<feature type="domain" description="USP" evidence="13">
    <location>
        <begin position="657"/>
        <end position="972"/>
    </location>
</feature>
<feature type="compositionally biased region" description="Acidic residues" evidence="11">
    <location>
        <begin position="514"/>
        <end position="524"/>
    </location>
</feature>
<evidence type="ECO:0000256" key="8">
    <source>
        <dbReference type="ARBA" id="ARBA00023187"/>
    </source>
</evidence>
<feature type="compositionally biased region" description="Low complexity" evidence="11">
    <location>
        <begin position="84"/>
        <end position="108"/>
    </location>
</feature>
<keyword evidence="8" id="KW-0508">mRNA splicing</keyword>
<evidence type="ECO:0000256" key="1">
    <source>
        <dbReference type="ARBA" id="ARBA00004123"/>
    </source>
</evidence>
<organism evidence="15">
    <name type="scientific">Arabidopsis thaliana</name>
    <name type="common">Mouse-ear cress</name>
    <dbReference type="NCBI Taxonomy" id="3702"/>
    <lineage>
        <taxon>Eukaryota</taxon>
        <taxon>Viridiplantae</taxon>
        <taxon>Streptophyta</taxon>
        <taxon>Embryophyta</taxon>
        <taxon>Tracheophyta</taxon>
        <taxon>Spermatophyta</taxon>
        <taxon>Magnoliopsida</taxon>
        <taxon>eudicotyledons</taxon>
        <taxon>Gunneridae</taxon>
        <taxon>Pentapetalae</taxon>
        <taxon>rosids</taxon>
        <taxon>malvids</taxon>
        <taxon>Brassicales</taxon>
        <taxon>Brassicaceae</taxon>
        <taxon>Camelineae</taxon>
        <taxon>Arabidopsis</taxon>
    </lineage>
</organism>
<dbReference type="PROSITE" id="PS50235">
    <property type="entry name" value="USP_3"/>
    <property type="match status" value="1"/>
</dbReference>
<sequence>MAGRIQSHQLPNGLYVSGKLEQPKERPPTMAARAVPYTGGDIKKSGELGRMFDISVVDSASFQGPPPLIVGGNSSGGTSRLQAPPRVSGSSSNPNSGSVRSGPNSGSVKKFSGPLSQLQPTGLITSGSLGSSGPILSGSRRSGQLDHQLSNLASSKPKYGSSVTSLNVDPVRVGFKVPKAMVWAVLIVAAMGLLVGAFLTVAVKKPVVIAAVLAAVCPAIVVLVWNCVWRRKGLLSFIKKYPDAELRGAIDGQFVKVTGVVTCGSIPLESSFQRTPRCVYVSTELYEYKGFGGKSANPKHRCFSWGSRHAEKYVSDFYISDFQSGLRALVKAGYGSKVSPFVKPATVANVTTQNKDLSPSFLKWLSDRNLSADDRVMRLKEGYIKEGSTVSVMGMCVIIFFGVVDAGDLLFRLITPERVFEASCSIRKILRMKGEREVKNGVSEEEREVKRKRVMERSDSPPPPLGFNNPLLPLANTYDDDDEEEENEQKKSQARGNGVAKGEGNGNKVKGEAQEEVDDDEDDDVSKGKGKHSRHVEVRRDCPYLDTVNRQVLDFDFERFCSVSLSNLNVYACLVCGKYFQGRSQKSHAYTHSLEAGHHVYINLLTEKVYCLPDSYEINDPSLDDIRHVLNPRYIRSCDYYFIVLTAFCVLICEHLEHITLLSCLVKFSLILQFLFMKASVLSIYRFSRAQVNELDKNRQWSRALDGSDYLPGMVSPHEFLQAVMKASKKRFRIGQQSDPVEFMSWLLNTLHMDLRTSKDASSIIHKCFQGELEVVKEFQGNENKEISRMSFLMLGLDLPPPPLFKDVMEKNIIPQVALFDLLKKFDGETVTEVVRPKLARMRYRVIKSPRYLMFHMVRFKKNNFFKEKNPTLGSLMPIFSYATVNFPVKDMELRDYIPSLPRAPEGENVCSKYNLIANIVHDGKPEDGYFRVFVQRKSQELWYEMQDLHVAETLPQMVELSEAYMQIYEQEEE</sequence>
<keyword evidence="12" id="KW-0472">Membrane</keyword>
<dbReference type="CDD" id="cd02669">
    <property type="entry name" value="Peptidase_C19M"/>
    <property type="match status" value="1"/>
</dbReference>
<evidence type="ECO:0000313" key="15">
    <source>
        <dbReference type="EMBL" id="CAA16779.1"/>
    </source>
</evidence>
<dbReference type="FunFam" id="3.30.40.10:FF:000068">
    <property type="entry name" value="U4/U6.U5 tri-snRNP-associated protein 2"/>
    <property type="match status" value="1"/>
</dbReference>
<evidence type="ECO:0000256" key="11">
    <source>
        <dbReference type="SAM" id="MobiDB-lite"/>
    </source>
</evidence>
<dbReference type="InterPro" id="IPR001607">
    <property type="entry name" value="Znf_UBP"/>
</dbReference>
<feature type="transmembrane region" description="Helical" evidence="12">
    <location>
        <begin position="207"/>
        <end position="229"/>
    </location>
</feature>
<dbReference type="SUPFAM" id="SSF57850">
    <property type="entry name" value="RING/U-box"/>
    <property type="match status" value="1"/>
</dbReference>
<evidence type="ECO:0000256" key="3">
    <source>
        <dbReference type="ARBA" id="ARBA00022664"/>
    </source>
</evidence>
<dbReference type="GO" id="GO:0004843">
    <property type="term" value="F:cysteine-type deubiquitinase activity"/>
    <property type="evidence" value="ECO:0007669"/>
    <property type="project" value="InterPro"/>
</dbReference>
<dbReference type="SUPFAM" id="SSF54001">
    <property type="entry name" value="Cysteine proteinases"/>
    <property type="match status" value="1"/>
</dbReference>
<dbReference type="GO" id="GO:0008270">
    <property type="term" value="F:zinc ion binding"/>
    <property type="evidence" value="ECO:0007669"/>
    <property type="project" value="UniProtKB-KW"/>
</dbReference>
<keyword evidence="7" id="KW-0862">Zinc</keyword>
<feature type="transmembrane region" description="Helical" evidence="12">
    <location>
        <begin position="387"/>
        <end position="404"/>
    </location>
</feature>
<evidence type="ECO:0000256" key="2">
    <source>
        <dbReference type="ARBA" id="ARBA00009085"/>
    </source>
</evidence>
<dbReference type="InterPro" id="IPR033809">
    <property type="entry name" value="USP39"/>
</dbReference>
<keyword evidence="4" id="KW-0479">Metal-binding</keyword>
<dbReference type="Gene3D" id="3.90.70.10">
    <property type="entry name" value="Cysteine proteinases"/>
    <property type="match status" value="1"/>
</dbReference>
<feature type="region of interest" description="Disordered" evidence="11">
    <location>
        <begin position="436"/>
        <end position="533"/>
    </location>
</feature>
<dbReference type="SMART" id="SM00290">
    <property type="entry name" value="ZnF_UBP"/>
    <property type="match status" value="1"/>
</dbReference>
<evidence type="ECO:0000256" key="12">
    <source>
        <dbReference type="SAM" id="Phobius"/>
    </source>
</evidence>
<dbReference type="PANTHER" id="PTHR33709:SF17">
    <property type="entry name" value="UBIQUITIN-SPECIFIC PROTEASE FAMILY C19-RELATED PROTEIN"/>
    <property type="match status" value="1"/>
</dbReference>
<feature type="compositionally biased region" description="Polar residues" evidence="11">
    <location>
        <begin position="1"/>
        <end position="10"/>
    </location>
</feature>
<dbReference type="Gene3D" id="3.30.40.10">
    <property type="entry name" value="Zinc/RING finger domain, C3HC4 (zinc finger)"/>
    <property type="match status" value="1"/>
</dbReference>
<dbReference type="PROSITE" id="PS50271">
    <property type="entry name" value="ZF_UBP"/>
    <property type="match status" value="1"/>
</dbReference>
<dbReference type="Pfam" id="PF00443">
    <property type="entry name" value="UCH"/>
    <property type="match status" value="1"/>
</dbReference>
<feature type="region of interest" description="Disordered" evidence="11">
    <location>
        <begin position="65"/>
        <end position="112"/>
    </location>
</feature>
<keyword evidence="3" id="KW-0507">mRNA processing</keyword>
<dbReference type="Pfam" id="PF02148">
    <property type="entry name" value="zf-UBP"/>
    <property type="match status" value="1"/>
</dbReference>
<name>O49634_ARATH</name>
<gene>
    <name evidence="15" type="ordered locus">At4g22290</name>
</gene>
<dbReference type="InterPro" id="IPR038765">
    <property type="entry name" value="Papain-like_cys_pep_sf"/>
</dbReference>
<comment type="similarity">
    <text evidence="2">Belongs to the peptidase C19 family.</text>
</comment>
<dbReference type="InterPro" id="IPR028889">
    <property type="entry name" value="USP"/>
</dbReference>